<reference evidence="2 3" key="1">
    <citation type="submission" date="2013-09" db="EMBL/GenBank/DDBJ databases">
        <authorList>
            <person name="Zeng Z."/>
            <person name="Chen C."/>
        </authorList>
    </citation>
    <scope>NUCLEOTIDE SEQUENCE [LARGE SCALE GENOMIC DNA]</scope>
    <source>
        <strain evidence="2 3">WB 3.3-2</strain>
    </source>
</reference>
<evidence type="ECO:0000256" key="1">
    <source>
        <dbReference type="SAM" id="SignalP"/>
    </source>
</evidence>
<feature type="signal peptide" evidence="1">
    <location>
        <begin position="1"/>
        <end position="21"/>
    </location>
</feature>
<sequence length="455" mass="50221">MKIKQALLLFFAGITALTAHAQTFKCEAGFKVLEDKIKAKSYDDAVPLLPALIKNCPKYNANLYVYGEEAILNKLQYTRADKDKKTLNESLLSLYDAQEKNFPNTGAAVKKAMLLNDKKLGSDADVYKLLNAAFTAAPATFTDYAPLQLYFNQYLKAYETGTTGITQEQFISKFGDVLAQVAAVKTVVTEKRAAINAKLQNETISTEEKQYLSTTAATEKTLDAVATNMTKAASKYLNCEKLEQYYGANFEKNKANAGWLQGMVSVMYLSKCYKSDVLYNGAVALNALKPGYDSANRLGYLSQKRNALPEAIKYYDQAAELQQNPELKANLYNDIVALYRISNKGEAKKYIQKSAAANPKSGKPYLLLASLYTSVSKECNLSDFEAKAVYFLAIEALKKAEAADEKTKATVATLTEEYTKNLPTKKEAKAAKKGKGDVVTFGCWINESVTLPKLK</sequence>
<dbReference type="STRING" id="1121895.GCA_000378485_01102"/>
<evidence type="ECO:0000313" key="3">
    <source>
        <dbReference type="Proteomes" id="UP000030152"/>
    </source>
</evidence>
<gene>
    <name evidence="2" type="ORF">Q765_03385</name>
</gene>
<dbReference type="OrthoDB" id="1522899at2"/>
<dbReference type="eggNOG" id="COG0457">
    <property type="taxonomic scope" value="Bacteria"/>
</dbReference>
<evidence type="ECO:0000313" key="2">
    <source>
        <dbReference type="EMBL" id="KGO88108.1"/>
    </source>
</evidence>
<name>A0A0A2M9K3_9FLAO</name>
<dbReference type="AlphaFoldDB" id="A0A0A2M9K3"/>
<feature type="chain" id="PRO_5002003015" evidence="1">
    <location>
        <begin position="22"/>
        <end position="455"/>
    </location>
</feature>
<protein>
    <submittedName>
        <fullName evidence="2">Uncharacterized protein</fullName>
    </submittedName>
</protein>
<dbReference type="Gene3D" id="1.25.40.10">
    <property type="entry name" value="Tetratricopeptide repeat domain"/>
    <property type="match status" value="1"/>
</dbReference>
<dbReference type="RefSeq" id="WP_020212232.1">
    <property type="nucleotide sequence ID" value="NZ_JRLX01000002.1"/>
</dbReference>
<dbReference type="Proteomes" id="UP000030152">
    <property type="component" value="Unassembled WGS sequence"/>
</dbReference>
<dbReference type="EMBL" id="JRLX01000002">
    <property type="protein sequence ID" value="KGO88108.1"/>
    <property type="molecule type" value="Genomic_DNA"/>
</dbReference>
<organism evidence="2 3">
    <name type="scientific">Flavobacterium rivuli WB 3.3-2 = DSM 21788</name>
    <dbReference type="NCBI Taxonomy" id="1121895"/>
    <lineage>
        <taxon>Bacteria</taxon>
        <taxon>Pseudomonadati</taxon>
        <taxon>Bacteroidota</taxon>
        <taxon>Flavobacteriia</taxon>
        <taxon>Flavobacteriales</taxon>
        <taxon>Flavobacteriaceae</taxon>
        <taxon>Flavobacterium</taxon>
    </lineage>
</organism>
<accession>A0A0A2M9K3</accession>
<keyword evidence="3" id="KW-1185">Reference proteome</keyword>
<dbReference type="SUPFAM" id="SSF48452">
    <property type="entry name" value="TPR-like"/>
    <property type="match status" value="1"/>
</dbReference>
<keyword evidence="1" id="KW-0732">Signal</keyword>
<comment type="caution">
    <text evidence="2">The sequence shown here is derived from an EMBL/GenBank/DDBJ whole genome shotgun (WGS) entry which is preliminary data.</text>
</comment>
<proteinExistence type="predicted"/>
<dbReference type="InterPro" id="IPR011990">
    <property type="entry name" value="TPR-like_helical_dom_sf"/>
</dbReference>